<organism evidence="1 2">
    <name type="scientific">Trichogramma kaykai</name>
    <dbReference type="NCBI Taxonomy" id="54128"/>
    <lineage>
        <taxon>Eukaryota</taxon>
        <taxon>Metazoa</taxon>
        <taxon>Ecdysozoa</taxon>
        <taxon>Arthropoda</taxon>
        <taxon>Hexapoda</taxon>
        <taxon>Insecta</taxon>
        <taxon>Pterygota</taxon>
        <taxon>Neoptera</taxon>
        <taxon>Endopterygota</taxon>
        <taxon>Hymenoptera</taxon>
        <taxon>Apocrita</taxon>
        <taxon>Proctotrupomorpha</taxon>
        <taxon>Chalcidoidea</taxon>
        <taxon>Trichogrammatidae</taxon>
        <taxon>Trichogramma</taxon>
    </lineage>
</organism>
<dbReference type="Proteomes" id="UP001627154">
    <property type="component" value="Unassembled WGS sequence"/>
</dbReference>
<protein>
    <submittedName>
        <fullName evidence="1">Uncharacterized protein</fullName>
    </submittedName>
</protein>
<evidence type="ECO:0000313" key="1">
    <source>
        <dbReference type="EMBL" id="KAL3401834.1"/>
    </source>
</evidence>
<accession>A0ABD2XAB6</accession>
<reference evidence="1 2" key="1">
    <citation type="journal article" date="2024" name="bioRxiv">
        <title>A reference genome for Trichogramma kaykai: A tiny desert-dwelling parasitoid wasp with competing sex-ratio distorters.</title>
        <authorList>
            <person name="Culotta J."/>
            <person name="Lindsey A.R."/>
        </authorList>
    </citation>
    <scope>NUCLEOTIDE SEQUENCE [LARGE SCALE GENOMIC DNA]</scope>
    <source>
        <strain evidence="1 2">KSX58</strain>
    </source>
</reference>
<sequence>MGTTDKYNQQEIQVPVESEANPLDILLNHYKKYPQFYDTWNGCVSLFAYGRNQHEFVENYYKEPNLWKFDKLWNLSEDKAKVNVSTLFENMLKDYKLELCTPSREENEKEKSIWNW</sequence>
<gene>
    <name evidence="1" type="ORF">TKK_005181</name>
</gene>
<comment type="caution">
    <text evidence="1">The sequence shown here is derived from an EMBL/GenBank/DDBJ whole genome shotgun (WGS) entry which is preliminary data.</text>
</comment>
<name>A0ABD2XAB6_9HYME</name>
<keyword evidence="2" id="KW-1185">Reference proteome</keyword>
<dbReference type="AlphaFoldDB" id="A0ABD2XAB6"/>
<evidence type="ECO:0000313" key="2">
    <source>
        <dbReference type="Proteomes" id="UP001627154"/>
    </source>
</evidence>
<dbReference type="EMBL" id="JBJJXI010000043">
    <property type="protein sequence ID" value="KAL3401834.1"/>
    <property type="molecule type" value="Genomic_DNA"/>
</dbReference>
<proteinExistence type="predicted"/>